<dbReference type="PROSITE" id="PS51781">
    <property type="entry name" value="SH3B"/>
    <property type="match status" value="1"/>
</dbReference>
<dbReference type="RefSeq" id="WP_252083675.1">
    <property type="nucleotide sequence ID" value="NZ_CP092418.1"/>
</dbReference>
<proteinExistence type="predicted"/>
<feature type="domain" description="SH3b" evidence="1">
    <location>
        <begin position="75"/>
        <end position="138"/>
    </location>
</feature>
<protein>
    <submittedName>
        <fullName evidence="2">SH3 domain-containing protein</fullName>
    </submittedName>
</protein>
<name>A0ABY4VAF9_9GAMM</name>
<sequence length="296" mass="33333">MSILKNYLFIFLLFGVNFLSSFVFAEEVGETQSIESLKVGESSGDISEEFLTVEEKSEAVIPTAINVVSKIPDDAEQVTVGNAFINMYRGPGRGYPIFHVAEYGEKIWLLKRRTDWVKVLTAHNKTGWVRVADLQNIYGEEGELVRVSLPDFRNVQAGFFYLGLSYGDFAGANSLATRIGYQFTANLATELRATQAVGEFSDSQVYQMAILHQPFPRWRLSPYFLLGAGLNITSPNATIIATEDRQDTVMLAGIGIKTYLSRRFAIKAEYTNHYLLTSRENNQEIVEWKLGFDVYL</sequence>
<dbReference type="Pfam" id="PF08239">
    <property type="entry name" value="SH3_3"/>
    <property type="match status" value="1"/>
</dbReference>
<dbReference type="Gene3D" id="2.40.160.20">
    <property type="match status" value="1"/>
</dbReference>
<dbReference type="EMBL" id="CP092418">
    <property type="protein sequence ID" value="USD21277.1"/>
    <property type="molecule type" value="Genomic_DNA"/>
</dbReference>
<dbReference type="Proteomes" id="UP001055658">
    <property type="component" value="Chromosome"/>
</dbReference>
<reference evidence="2" key="1">
    <citation type="submission" date="2022-02" db="EMBL/GenBank/DDBJ databases">
        <title>Coral-associated bacteria.</title>
        <authorList>
            <person name="Tang K."/>
            <person name="Wang X."/>
        </authorList>
    </citation>
    <scope>NUCLEOTIDE SEQUENCE</scope>
    <source>
        <strain evidence="2">SCSIO 43006</strain>
    </source>
</reference>
<accession>A0ABY4VAF9</accession>
<dbReference type="SMART" id="SM00287">
    <property type="entry name" value="SH3b"/>
    <property type="match status" value="1"/>
</dbReference>
<gene>
    <name evidence="2" type="ORF">MJO52_19790</name>
</gene>
<dbReference type="SUPFAM" id="SSF56925">
    <property type="entry name" value="OMPA-like"/>
    <property type="match status" value="1"/>
</dbReference>
<keyword evidence="3" id="KW-1185">Reference proteome</keyword>
<dbReference type="Gene3D" id="2.30.30.40">
    <property type="entry name" value="SH3 Domains"/>
    <property type="match status" value="1"/>
</dbReference>
<evidence type="ECO:0000313" key="2">
    <source>
        <dbReference type="EMBL" id="USD21277.1"/>
    </source>
</evidence>
<dbReference type="InterPro" id="IPR003646">
    <property type="entry name" value="SH3-like_bac-type"/>
</dbReference>
<dbReference type="InterPro" id="IPR011250">
    <property type="entry name" value="OMP/PagP_B-barrel"/>
</dbReference>
<evidence type="ECO:0000259" key="1">
    <source>
        <dbReference type="PROSITE" id="PS51781"/>
    </source>
</evidence>
<evidence type="ECO:0000313" key="3">
    <source>
        <dbReference type="Proteomes" id="UP001055658"/>
    </source>
</evidence>
<organism evidence="2 3">
    <name type="scientific">Microbulbifer variabilis</name>
    <dbReference type="NCBI Taxonomy" id="266805"/>
    <lineage>
        <taxon>Bacteria</taxon>
        <taxon>Pseudomonadati</taxon>
        <taxon>Pseudomonadota</taxon>
        <taxon>Gammaproteobacteria</taxon>
        <taxon>Cellvibrionales</taxon>
        <taxon>Microbulbiferaceae</taxon>
        <taxon>Microbulbifer</taxon>
    </lineage>
</organism>